<proteinExistence type="predicted"/>
<dbReference type="PROSITE" id="PS51531">
    <property type="entry name" value="FV_PR"/>
    <property type="match status" value="1"/>
</dbReference>
<keyword evidence="3" id="KW-1185">Reference proteome</keyword>
<gene>
    <name evidence="2" type="ORF">ILYODFUR_010814</name>
</gene>
<feature type="domain" description="Peptidase A9" evidence="1">
    <location>
        <begin position="1"/>
        <end position="11"/>
    </location>
</feature>
<sequence length="107" mass="12108">MYSSLWQDWSSVASVLRLKQKASKSTQKAECRHQAHRRLTRSSLNVCGKEKCKALQGEVLENTSTIRGAQTFQEQSIFHKLCRTVFGRSLEAGGQSFPSWSLLRFAS</sequence>
<organism evidence="2 3">
    <name type="scientific">Ilyodon furcidens</name>
    <name type="common">goldbreast splitfin</name>
    <dbReference type="NCBI Taxonomy" id="33524"/>
    <lineage>
        <taxon>Eukaryota</taxon>
        <taxon>Metazoa</taxon>
        <taxon>Chordata</taxon>
        <taxon>Craniata</taxon>
        <taxon>Vertebrata</taxon>
        <taxon>Euteleostomi</taxon>
        <taxon>Actinopterygii</taxon>
        <taxon>Neopterygii</taxon>
        <taxon>Teleostei</taxon>
        <taxon>Neoteleostei</taxon>
        <taxon>Acanthomorphata</taxon>
        <taxon>Ovalentaria</taxon>
        <taxon>Atherinomorphae</taxon>
        <taxon>Cyprinodontiformes</taxon>
        <taxon>Goodeidae</taxon>
        <taxon>Ilyodon</taxon>
    </lineage>
</organism>
<name>A0ABV0TWG3_9TELE</name>
<dbReference type="EMBL" id="JAHRIQ010047139">
    <property type="protein sequence ID" value="MEQ2236263.1"/>
    <property type="molecule type" value="Genomic_DNA"/>
</dbReference>
<accession>A0ABV0TWG3</accession>
<protein>
    <recommendedName>
        <fullName evidence="1">Peptidase A9 domain-containing protein</fullName>
    </recommendedName>
</protein>
<dbReference type="InterPro" id="IPR001641">
    <property type="entry name" value="Spumavirus_A9"/>
</dbReference>
<evidence type="ECO:0000313" key="3">
    <source>
        <dbReference type="Proteomes" id="UP001482620"/>
    </source>
</evidence>
<reference evidence="2 3" key="1">
    <citation type="submission" date="2021-06" db="EMBL/GenBank/DDBJ databases">
        <authorList>
            <person name="Palmer J.M."/>
        </authorList>
    </citation>
    <scope>NUCLEOTIDE SEQUENCE [LARGE SCALE GENOMIC DNA]</scope>
    <source>
        <strain evidence="3">if_2019</strain>
        <tissue evidence="2">Muscle</tissue>
    </source>
</reference>
<evidence type="ECO:0000259" key="1">
    <source>
        <dbReference type="PROSITE" id="PS51531"/>
    </source>
</evidence>
<comment type="caution">
    <text evidence="2">The sequence shown here is derived from an EMBL/GenBank/DDBJ whole genome shotgun (WGS) entry which is preliminary data.</text>
</comment>
<dbReference type="Proteomes" id="UP001482620">
    <property type="component" value="Unassembled WGS sequence"/>
</dbReference>
<evidence type="ECO:0000313" key="2">
    <source>
        <dbReference type="EMBL" id="MEQ2236263.1"/>
    </source>
</evidence>